<dbReference type="Pfam" id="PF13377">
    <property type="entry name" value="Peripla_BP_3"/>
    <property type="match status" value="1"/>
</dbReference>
<name>A0A5S4T710_STRPY</name>
<dbReference type="Gene3D" id="3.40.50.2300">
    <property type="match status" value="2"/>
</dbReference>
<dbReference type="GO" id="GO:0003700">
    <property type="term" value="F:DNA-binding transcription factor activity"/>
    <property type="evidence" value="ECO:0007669"/>
    <property type="project" value="TreeGrafter"/>
</dbReference>
<evidence type="ECO:0000313" key="6">
    <source>
        <dbReference type="Proteomes" id="UP000325300"/>
    </source>
</evidence>
<feature type="non-terminal residue" evidence="5">
    <location>
        <position position="1"/>
    </location>
</feature>
<keyword evidence="3" id="KW-0804">Transcription</keyword>
<feature type="domain" description="Transcriptional regulator LacI/GalR-like sensor" evidence="4">
    <location>
        <begin position="9"/>
        <end position="70"/>
    </location>
</feature>
<dbReference type="InterPro" id="IPR028082">
    <property type="entry name" value="Peripla_BP_I"/>
</dbReference>
<evidence type="ECO:0000256" key="1">
    <source>
        <dbReference type="ARBA" id="ARBA00023015"/>
    </source>
</evidence>
<comment type="caution">
    <text evidence="5">The sequence shown here is derived from an EMBL/GenBank/DDBJ whole genome shotgun (WGS) entry which is preliminary data.</text>
</comment>
<dbReference type="Proteomes" id="UP000325300">
    <property type="component" value="Unassembled WGS sequence"/>
</dbReference>
<dbReference type="SUPFAM" id="SSF53822">
    <property type="entry name" value="Periplasmic binding protein-like I"/>
    <property type="match status" value="1"/>
</dbReference>
<proteinExistence type="predicted"/>
<dbReference type="RefSeq" id="WP_187417566.1">
    <property type="nucleotide sequence ID" value="NZ_SJLI01000449.1"/>
</dbReference>
<dbReference type="InterPro" id="IPR046335">
    <property type="entry name" value="LacI/GalR-like_sensor"/>
</dbReference>
<keyword evidence="1" id="KW-0805">Transcription regulation</keyword>
<evidence type="ECO:0000256" key="3">
    <source>
        <dbReference type="ARBA" id="ARBA00023163"/>
    </source>
</evidence>
<evidence type="ECO:0000259" key="4">
    <source>
        <dbReference type="Pfam" id="PF13377"/>
    </source>
</evidence>
<gene>
    <name evidence="5" type="ORF">E0F67_11535</name>
</gene>
<evidence type="ECO:0000256" key="2">
    <source>
        <dbReference type="ARBA" id="ARBA00023125"/>
    </source>
</evidence>
<protein>
    <submittedName>
        <fullName evidence="5">Transcriptional regulator</fullName>
    </submittedName>
</protein>
<dbReference type="GO" id="GO:0000976">
    <property type="term" value="F:transcription cis-regulatory region binding"/>
    <property type="evidence" value="ECO:0007669"/>
    <property type="project" value="TreeGrafter"/>
</dbReference>
<dbReference type="EMBL" id="SJLI01000449">
    <property type="protein sequence ID" value="TYK89102.1"/>
    <property type="molecule type" value="Genomic_DNA"/>
</dbReference>
<dbReference type="PANTHER" id="PTHR30146:SF154">
    <property type="entry name" value="TRANSCRIPTION REGULATOR, MEMBER OF GALR FAMILY"/>
    <property type="match status" value="1"/>
</dbReference>
<sequence>LNINLPETGLVGFDNTEWTKFSSPSLTTIIQPAYEEGEQATKILIDDIEGHSKEAKQQIFDCQVNWQESTF</sequence>
<reference evidence="5 6" key="1">
    <citation type="submission" date="2019-02" db="EMBL/GenBank/DDBJ databases">
        <title>Novel genomic isolates of S. pyogenes and S. dysgalactiae subsp. equisimilis associated to necrotising fasciitis (NSTI).</title>
        <authorList>
            <person name="Barrantes I."/>
        </authorList>
    </citation>
    <scope>NUCLEOTIDE SEQUENCE [LARGE SCALE GENOMIC DNA]</scope>
    <source>
        <strain evidence="5 6">SPY5003</strain>
    </source>
</reference>
<keyword evidence="2" id="KW-0238">DNA-binding</keyword>
<accession>A0A5S4T710</accession>
<organism evidence="5 6">
    <name type="scientific">Streptococcus pyogenes</name>
    <dbReference type="NCBI Taxonomy" id="1314"/>
    <lineage>
        <taxon>Bacteria</taxon>
        <taxon>Bacillati</taxon>
        <taxon>Bacillota</taxon>
        <taxon>Bacilli</taxon>
        <taxon>Lactobacillales</taxon>
        <taxon>Streptococcaceae</taxon>
        <taxon>Streptococcus</taxon>
    </lineage>
</organism>
<dbReference type="AlphaFoldDB" id="A0A5S4T710"/>
<dbReference type="PANTHER" id="PTHR30146">
    <property type="entry name" value="LACI-RELATED TRANSCRIPTIONAL REPRESSOR"/>
    <property type="match status" value="1"/>
</dbReference>
<evidence type="ECO:0000313" key="5">
    <source>
        <dbReference type="EMBL" id="TYK89102.1"/>
    </source>
</evidence>